<proteinExistence type="predicted"/>
<reference evidence="6" key="1">
    <citation type="submission" date="2023-10" db="EMBL/GenBank/DDBJ databases">
        <authorList>
            <person name="Chen Y."/>
            <person name="Shah S."/>
            <person name="Dougan E. K."/>
            <person name="Thang M."/>
            <person name="Chan C."/>
        </authorList>
    </citation>
    <scope>NUCLEOTIDE SEQUENCE [LARGE SCALE GENOMIC DNA]</scope>
</reference>
<feature type="compositionally biased region" description="Basic and acidic residues" evidence="2">
    <location>
        <begin position="925"/>
        <end position="938"/>
    </location>
</feature>
<dbReference type="Proteomes" id="UP001189429">
    <property type="component" value="Unassembled WGS sequence"/>
</dbReference>
<dbReference type="SUPFAM" id="SSF56672">
    <property type="entry name" value="DNA/RNA polymerases"/>
    <property type="match status" value="1"/>
</dbReference>
<feature type="transmembrane region" description="Helical" evidence="3">
    <location>
        <begin position="569"/>
        <end position="587"/>
    </location>
</feature>
<dbReference type="PROSITE" id="PS50222">
    <property type="entry name" value="EF_HAND_2"/>
    <property type="match status" value="1"/>
</dbReference>
<keyword evidence="3" id="KW-0812">Transmembrane</keyword>
<feature type="transmembrane region" description="Helical" evidence="3">
    <location>
        <begin position="485"/>
        <end position="512"/>
    </location>
</feature>
<comment type="caution">
    <text evidence="6">The sequence shown here is derived from an EMBL/GenBank/DDBJ whole genome shotgun (WGS) entry which is preliminary data.</text>
</comment>
<dbReference type="InterPro" id="IPR002048">
    <property type="entry name" value="EF_hand_dom"/>
</dbReference>
<dbReference type="PROSITE" id="PS00018">
    <property type="entry name" value="EF_HAND_1"/>
    <property type="match status" value="1"/>
</dbReference>
<accession>A0ABN9T4V6</accession>
<dbReference type="Pfam" id="PF03372">
    <property type="entry name" value="Exo_endo_phos"/>
    <property type="match status" value="1"/>
</dbReference>
<evidence type="ECO:0000313" key="7">
    <source>
        <dbReference type="Proteomes" id="UP001189429"/>
    </source>
</evidence>
<dbReference type="CDD" id="cd00185">
    <property type="entry name" value="TNFRSF"/>
    <property type="match status" value="1"/>
</dbReference>
<name>A0ABN9T4V6_9DINO</name>
<dbReference type="PROSITE" id="PS50878">
    <property type="entry name" value="RT_POL"/>
    <property type="match status" value="1"/>
</dbReference>
<evidence type="ECO:0000256" key="3">
    <source>
        <dbReference type="SAM" id="Phobius"/>
    </source>
</evidence>
<evidence type="ECO:0000256" key="2">
    <source>
        <dbReference type="SAM" id="MobiDB-lite"/>
    </source>
</evidence>
<dbReference type="InterPro" id="IPR018247">
    <property type="entry name" value="EF_Hand_1_Ca_BS"/>
</dbReference>
<dbReference type="CDD" id="cd01650">
    <property type="entry name" value="RT_nLTR_like"/>
    <property type="match status" value="1"/>
</dbReference>
<feature type="non-terminal residue" evidence="6">
    <location>
        <position position="2606"/>
    </location>
</feature>
<feature type="transmembrane region" description="Helical" evidence="3">
    <location>
        <begin position="631"/>
        <end position="649"/>
    </location>
</feature>
<dbReference type="Gene3D" id="3.60.10.10">
    <property type="entry name" value="Endonuclease/exonuclease/phosphatase"/>
    <property type="match status" value="1"/>
</dbReference>
<dbReference type="SUPFAM" id="SSF47473">
    <property type="entry name" value="EF-hand"/>
    <property type="match status" value="1"/>
</dbReference>
<evidence type="ECO:0000256" key="1">
    <source>
        <dbReference type="ARBA" id="ARBA00022837"/>
    </source>
</evidence>
<dbReference type="CDD" id="cd00051">
    <property type="entry name" value="EFh"/>
    <property type="match status" value="1"/>
</dbReference>
<evidence type="ECO:0000313" key="6">
    <source>
        <dbReference type="EMBL" id="CAK0840037.1"/>
    </source>
</evidence>
<dbReference type="SUPFAM" id="SSF56219">
    <property type="entry name" value="DNase I-like"/>
    <property type="match status" value="1"/>
</dbReference>
<dbReference type="InterPro" id="IPR009030">
    <property type="entry name" value="Growth_fac_rcpt_cys_sf"/>
</dbReference>
<evidence type="ECO:0000259" key="4">
    <source>
        <dbReference type="PROSITE" id="PS50222"/>
    </source>
</evidence>
<feature type="domain" description="Reverse transcriptase" evidence="5">
    <location>
        <begin position="1938"/>
        <end position="2214"/>
    </location>
</feature>
<evidence type="ECO:0008006" key="8">
    <source>
        <dbReference type="Google" id="ProtNLM"/>
    </source>
</evidence>
<dbReference type="SMART" id="SM01411">
    <property type="entry name" value="Ephrin_rec_like"/>
    <property type="match status" value="2"/>
</dbReference>
<feature type="transmembrane region" description="Helical" evidence="3">
    <location>
        <begin position="539"/>
        <end position="557"/>
    </location>
</feature>
<feature type="domain" description="EF-hand" evidence="4">
    <location>
        <begin position="882"/>
        <end position="917"/>
    </location>
</feature>
<dbReference type="InterPro" id="IPR036691">
    <property type="entry name" value="Endo/exonu/phosph_ase_sf"/>
</dbReference>
<dbReference type="Gene3D" id="1.10.238.10">
    <property type="entry name" value="EF-hand"/>
    <property type="match status" value="1"/>
</dbReference>
<sequence>MERMCDKYTSMMTTCNDSVASDDFVRDLRNQYDAGFLQACAQCGSQEFHDPGCVGDMSYPWPNPAPGCYKPYVACFMRVCEPGTFSPRVGMISLDGCDLCPPGRFTNASGQSACAECEPGSFQSEFGKTACEVCGLGTFSGIFGAAACDACYANSYTPEAGATSCLDCPGAPSGASKGVSFVAPPNTSNDLSTCVCPVGSFYDKSVGGCIKCDGDGHEFLLCPGGHPHGWHEWDLSVSVQQGYMTLPDEPYSVYTCSGNKMKRCAGKRLVRSADICATNFDLEKARCSRCRTGTVLVGDVCEECEDGGEPITWLKAAASFIFQLVMVFYMYKRFNIPNPSGAITFGALINFLQQLQTLSKLDLDWPSTLQNFWQTINLFTLPGIRGFFSFNIECYVGNGFLVDLVQEGVSPLLIFVDFLLLQSIYKMFRSSMQFHFVHNIVGLVFTKMFISLTSLSMSLFYKITMPNGLEMVRAYPELEFSSDDWWTAAPINLVTTILYGVTTISYVAWVVWTAPRRAATTANFGAKYRFCFGSLRPDCWWWVLMNLIFGFSLNLLQVVLPGKNVQEQVYTTLFALIMFTSFQFYIQPLKFTANNRVDLTFKISLIVFLVLATSFVKRDKVGSGVQESKDMYATIIVALFVGAFAFAFLKFTKWALSHCNPDGMVHGQMAHTVWRLRDVSTAMLMMPEKDLFRKAGGLLDNDVQVLQNATNTMINVLFGQQASNHKRQQRLIVGGGGFRVWNHNEQVVQMIKDTESGKLHDAVAQSCRFRLRLLKLARAATMNPLDERNSSDEYVARPQTSGGSSSNIATGSSSTNVSRVKSTKDKLREKAACCSCFVDSGIRRLVNHAHGVADMLELSYSQAITRKEFGDVIKTKFKDLDMPEEDLDLIFCAMDTDGGGTITMRELTMFMMALAPEDLVTAHMRSDAETEALARERDEEVDESDRELARLTRQWTGGQVGRPRSRSSGRTPSSTGCTTTTAVRDLFWHEFFGDKWAPLVREQGFVTQALPMVTTGAGGPQHVSRGLLIATISTHRPHQLPRVLSVAEPLAQVRAGSAIYVDCPPAHLAAVFQRVLALGDMLNIRMGHSSRSPGSAPDAPRTRTEFHMPPSVTEFSVQMLLVGLRREPWPVPVFFASRSIYADPAAPLLELTDPAALSKVDGFCREALYLKPKLVTIRTDVRGDDWQQRLDEIWATDPAAAVTRLRWRPSRMGGRAVAAPAAARERVRAARQPAAARLENPGGGPCTAELMTEGSLGYDPQAAVSAIMCVVRQQTGVDLTAAASAAQLLPGSWRRLAADDPTADPGRVRLYFKTMADGAAVRAAIQGRAVQVGDDLVAVRAVPDIVRPPPATADPPHTRFPFLGDLQGATWNSQALFARKRQRHEQKDAYVRRLLRRRDFVAIVDSHGLEGATAVWSCPDDCVSYFSPGTTSRAGVGIVVKKKFLEQFADTEPRWIHLVPGRAAMLQLRGSAGALDLHVVYFATGVPGMVQPRGMAVPGDVNATVREQRRSMRQVMAAAMSPREEVLSMVMGDFNWVTDPVDRLNKATGGLSGADDLGEQRDAEAGLWRPAGLYELRQPELTHESASAWSRLDRCYWNADVVGQLDRNIACTALEWVPHLSAHRAIAFGRRTPSRHVPAAMPVRPEIVAHESWPIRVAAAYQELQEQWFCRHGLDPQPQSESPPSSGVPPLRALALLKQAMRITADRMQQEAAAATPTPSPEDDVGHTVRFIRAAERGHVGVMRQCLQAFPRLASLVPAPLELATVRGRQLQPYRQLAVDLAREAAIEELAALQRHQGDCTDGDLDARRNRIRSKLKRLAPGRSGCLTGVESPTGEILTDPKEMADALRQHWQDVFSQRPVDEHLMEQWIREDTPLAVPPPDASDWAITRDHVAAAIDGSPNSAPGPDGLSFAAWRRLGPLAVDVLWQALRALTQQPDPDYFDEFISTFNGSLMIFLPKGAGTTTLGVTGHGPPDTRPLNVACCDNRLLANAVRICVEEPLSKAVSEDQRGFIPGRSMIANIVDVDTAMMKTALERTGGAAWFFDFKAASPSISHKFLKRLLRAAGLPPWFLRFVDVLYMGNHCSMVVGGSVHPGFTSRTGIRQGCPLSPILFAVAVDVLLRRLRRLQPSLVSRAFADDIAAVTPDLFESAPALLSIFADFGRISGLHLNMPKTYVVPLFRGDAATVLREVLSMHPGWSGAQVAWRARYLGFLLGPERGHDGYSKAFDKVLDRASWWGAAGGGLYLTTIAYTVYIASVLGFLMQLDALPPRWETVEAEVFTRLVPGSNLWTCPEDLRQLQVLGFPRGFADLRARQRAAQLRVAAMENGPAGGLHVAARATELRRIRMNSDNMMVAAAWADWFDRSYICQLDDNQWQCSAEGVTVHAVERQLLGGEIARPLTAQQARSLRRGFQGCAATLLTTTRPEELEPRVRHKLDRWAVDQYPRTRVSHGMRFLRILGKAAPPRVWAASWRAMWNGWPTSRRTQGRSGLPGCMFGCSETSPDSIEHYANCRIAHSILARELGMSRAATPQGRLAAFLGLDLRAAEDDDAVILRGIRLAAMYRVHCHCRHGQLRRGPAAVEALRQACREVVKGHRQASAAYDAAQ</sequence>
<feature type="transmembrane region" description="Helical" evidence="3">
    <location>
        <begin position="440"/>
        <end position="461"/>
    </location>
</feature>
<dbReference type="InterPro" id="IPR011641">
    <property type="entry name" value="Tyr-kin_ephrin_A/B_rcpt-like"/>
</dbReference>
<dbReference type="Pfam" id="PF00078">
    <property type="entry name" value="RVT_1"/>
    <property type="match status" value="1"/>
</dbReference>
<evidence type="ECO:0000259" key="5">
    <source>
        <dbReference type="PROSITE" id="PS50878"/>
    </source>
</evidence>
<keyword evidence="3" id="KW-1133">Transmembrane helix</keyword>
<keyword evidence="7" id="KW-1185">Reference proteome</keyword>
<feature type="region of interest" description="Disordered" evidence="2">
    <location>
        <begin position="925"/>
        <end position="977"/>
    </location>
</feature>
<gene>
    <name evidence="6" type="ORF">PCOR1329_LOCUS35572</name>
</gene>
<dbReference type="InterPro" id="IPR043502">
    <property type="entry name" value="DNA/RNA_pol_sf"/>
</dbReference>
<dbReference type="PANTHER" id="PTHR19446">
    <property type="entry name" value="REVERSE TRANSCRIPTASES"/>
    <property type="match status" value="1"/>
</dbReference>
<feature type="compositionally biased region" description="Low complexity" evidence="2">
    <location>
        <begin position="966"/>
        <end position="977"/>
    </location>
</feature>
<keyword evidence="1" id="KW-0106">Calcium</keyword>
<feature type="compositionally biased region" description="Low complexity" evidence="2">
    <location>
        <begin position="800"/>
        <end position="815"/>
    </location>
</feature>
<dbReference type="SUPFAM" id="SSF57184">
    <property type="entry name" value="Growth factor receptor domain"/>
    <property type="match status" value="1"/>
</dbReference>
<dbReference type="InterPro" id="IPR011992">
    <property type="entry name" value="EF-hand-dom_pair"/>
</dbReference>
<feature type="transmembrane region" description="Helical" evidence="3">
    <location>
        <begin position="599"/>
        <end position="616"/>
    </location>
</feature>
<organism evidence="6 7">
    <name type="scientific">Prorocentrum cordatum</name>
    <dbReference type="NCBI Taxonomy" id="2364126"/>
    <lineage>
        <taxon>Eukaryota</taxon>
        <taxon>Sar</taxon>
        <taxon>Alveolata</taxon>
        <taxon>Dinophyceae</taxon>
        <taxon>Prorocentrales</taxon>
        <taxon>Prorocentraceae</taxon>
        <taxon>Prorocentrum</taxon>
    </lineage>
</organism>
<keyword evidence="3" id="KW-0472">Membrane</keyword>
<dbReference type="Gene3D" id="2.10.50.10">
    <property type="entry name" value="Tumor Necrosis Factor Receptor, subunit A, domain 2"/>
    <property type="match status" value="2"/>
</dbReference>
<dbReference type="Pfam" id="PF07699">
    <property type="entry name" value="Ephrin_rec_like"/>
    <property type="match status" value="1"/>
</dbReference>
<protein>
    <recommendedName>
        <fullName evidence="8">Calmodulin</fullName>
    </recommendedName>
</protein>
<feature type="region of interest" description="Disordered" evidence="2">
    <location>
        <begin position="787"/>
        <end position="822"/>
    </location>
</feature>
<dbReference type="EMBL" id="CAUYUJ010014345">
    <property type="protein sequence ID" value="CAK0840037.1"/>
    <property type="molecule type" value="Genomic_DNA"/>
</dbReference>
<dbReference type="InterPro" id="IPR000477">
    <property type="entry name" value="RT_dom"/>
</dbReference>
<dbReference type="InterPro" id="IPR005135">
    <property type="entry name" value="Endo/exonuclease/phosphatase"/>
</dbReference>